<feature type="transmembrane region" description="Helical" evidence="8">
    <location>
        <begin position="307"/>
        <end position="325"/>
    </location>
</feature>
<keyword evidence="5 8" id="KW-1133">Transmembrane helix</keyword>
<feature type="transmembrane region" description="Helical" evidence="8">
    <location>
        <begin position="19"/>
        <end position="40"/>
    </location>
</feature>
<proteinExistence type="predicted"/>
<evidence type="ECO:0000256" key="5">
    <source>
        <dbReference type="ARBA" id="ARBA00022989"/>
    </source>
</evidence>
<feature type="transmembrane region" description="Helical" evidence="8">
    <location>
        <begin position="132"/>
        <end position="153"/>
    </location>
</feature>
<feature type="transmembrane region" description="Helical" evidence="8">
    <location>
        <begin position="228"/>
        <end position="247"/>
    </location>
</feature>
<comment type="caution">
    <text evidence="9">The sequence shown here is derived from an EMBL/GenBank/DDBJ whole genome shotgun (WGS) entry which is preliminary data.</text>
</comment>
<dbReference type="GO" id="GO:0008324">
    <property type="term" value="F:monoatomic cation transmembrane transporter activity"/>
    <property type="evidence" value="ECO:0007669"/>
    <property type="project" value="InterPro"/>
</dbReference>
<name>A0A4Z0WD97_9GAMM</name>
<keyword evidence="3" id="KW-1003">Cell membrane</keyword>
<dbReference type="AlphaFoldDB" id="A0A4Z0WD97"/>
<feature type="transmembrane region" description="Helical" evidence="8">
    <location>
        <begin position="403"/>
        <end position="424"/>
    </location>
</feature>
<dbReference type="Pfam" id="PF02386">
    <property type="entry name" value="TrkH"/>
    <property type="match status" value="1"/>
</dbReference>
<dbReference type="PANTHER" id="PTHR32024:SF1">
    <property type="entry name" value="KTR SYSTEM POTASSIUM UPTAKE PROTEIN B"/>
    <property type="match status" value="1"/>
</dbReference>
<feature type="transmembrane region" description="Helical" evidence="8">
    <location>
        <begin position="195"/>
        <end position="216"/>
    </location>
</feature>
<sequence length="441" mass="46705">MAVIHVVTRYRPLDSAGGILLKFFFLGAFTGTLLLALPISRTGDFHLLDLFFTAASAITVTGLVTLDTGSDFSFFGQLVIALLIQVGGLGYMLIGSLTLLGKQHLLSLRQQATLGVTGFTDSGLNLFSILRFALILTALMVVFTALALSVFWVPAYGWQDGLWRSVFHANSAYNNAGFALFSDSLVTAAGGQPVAWIHAFAFITGGLGFIVTLEVLSKDRKWSIHTRIMVYGSIAMLALGTLLIMLFERHNGSLGQGMERFTQAFFQAATTRTAGFNSMNLDSLSDASLTFMMVNMVIGAGPGSTAGGIRLTTFVLLLSGLVAALQGRHTTRLLGRSLDVNHLLRASGILVLTLALLTVISLALLTLEPEQPGLVVIFEAVSALGTVGLSLGATGELSEAGKVLVILVMLIGKVSPVLLFSALAGRPDRPIRHAGGYVALG</sequence>
<dbReference type="PANTHER" id="PTHR32024">
    <property type="entry name" value="TRK SYSTEM POTASSIUM UPTAKE PROTEIN TRKG-RELATED"/>
    <property type="match status" value="1"/>
</dbReference>
<dbReference type="Proteomes" id="UP000297475">
    <property type="component" value="Unassembled WGS sequence"/>
</dbReference>
<reference evidence="9 10" key="1">
    <citation type="submission" date="2019-04" db="EMBL/GenBank/DDBJ databases">
        <title>Natronospirillum operosus gen. nov., sp. nov., a haloalkaliphilic satellite isolated from decaying biomass of laboratory culture of cyanobacterium Geitlerinema sp. and proposal of Natronospirillaceae fam. nov. and Saccharospirillaceae fam. nov.</title>
        <authorList>
            <person name="Kevbrin V."/>
            <person name="Boltyanskaya Y."/>
            <person name="Koziaeva V."/>
            <person name="Grouzdev D.S."/>
            <person name="Park M."/>
            <person name="Cho J."/>
        </authorList>
    </citation>
    <scope>NUCLEOTIDE SEQUENCE [LARGE SCALE GENOMIC DNA]</scope>
    <source>
        <strain evidence="9 10">G-116</strain>
    </source>
</reference>
<comment type="subcellular location">
    <subcellularLocation>
        <location evidence="1">Cell membrane</location>
        <topology evidence="1">Multi-pass membrane protein</topology>
    </subcellularLocation>
</comment>
<dbReference type="InterPro" id="IPR003445">
    <property type="entry name" value="Cat_transpt"/>
</dbReference>
<dbReference type="GO" id="GO:0005886">
    <property type="term" value="C:plasma membrane"/>
    <property type="evidence" value="ECO:0007669"/>
    <property type="project" value="UniProtKB-SubCell"/>
</dbReference>
<evidence type="ECO:0000256" key="3">
    <source>
        <dbReference type="ARBA" id="ARBA00022475"/>
    </source>
</evidence>
<dbReference type="RefSeq" id="WP_135482652.1">
    <property type="nucleotide sequence ID" value="NZ_SRMF01000002.1"/>
</dbReference>
<keyword evidence="10" id="KW-1185">Reference proteome</keyword>
<dbReference type="EMBL" id="SRMF01000002">
    <property type="protein sequence ID" value="TGG94083.1"/>
    <property type="molecule type" value="Genomic_DNA"/>
</dbReference>
<evidence type="ECO:0000256" key="7">
    <source>
        <dbReference type="ARBA" id="ARBA00023136"/>
    </source>
</evidence>
<evidence type="ECO:0000256" key="8">
    <source>
        <dbReference type="SAM" id="Phobius"/>
    </source>
</evidence>
<keyword evidence="2" id="KW-0813">Transport</keyword>
<evidence type="ECO:0000256" key="6">
    <source>
        <dbReference type="ARBA" id="ARBA00023065"/>
    </source>
</evidence>
<evidence type="ECO:0000313" key="10">
    <source>
        <dbReference type="Proteomes" id="UP000297475"/>
    </source>
</evidence>
<feature type="transmembrane region" description="Helical" evidence="8">
    <location>
        <begin position="346"/>
        <end position="367"/>
    </location>
</feature>
<dbReference type="GO" id="GO:0030001">
    <property type="term" value="P:metal ion transport"/>
    <property type="evidence" value="ECO:0007669"/>
    <property type="project" value="UniProtKB-ARBA"/>
</dbReference>
<evidence type="ECO:0000313" key="9">
    <source>
        <dbReference type="EMBL" id="TGG94083.1"/>
    </source>
</evidence>
<accession>A0A4Z0WD97</accession>
<organism evidence="9 10">
    <name type="scientific">Natronospirillum operosum</name>
    <dbReference type="NCBI Taxonomy" id="2759953"/>
    <lineage>
        <taxon>Bacteria</taxon>
        <taxon>Pseudomonadati</taxon>
        <taxon>Pseudomonadota</taxon>
        <taxon>Gammaproteobacteria</taxon>
        <taxon>Oceanospirillales</taxon>
        <taxon>Natronospirillaceae</taxon>
        <taxon>Natronospirillum</taxon>
    </lineage>
</organism>
<feature type="transmembrane region" description="Helical" evidence="8">
    <location>
        <begin position="373"/>
        <end position="391"/>
    </location>
</feature>
<feature type="transmembrane region" description="Helical" evidence="8">
    <location>
        <begin position="78"/>
        <end position="100"/>
    </location>
</feature>
<protein>
    <submittedName>
        <fullName evidence="9">TrkH family potassium uptake protein</fullName>
    </submittedName>
</protein>
<keyword evidence="4 8" id="KW-0812">Transmembrane</keyword>
<evidence type="ECO:0000256" key="2">
    <source>
        <dbReference type="ARBA" id="ARBA00022448"/>
    </source>
</evidence>
<evidence type="ECO:0000256" key="1">
    <source>
        <dbReference type="ARBA" id="ARBA00004651"/>
    </source>
</evidence>
<feature type="transmembrane region" description="Helical" evidence="8">
    <location>
        <begin position="47"/>
        <end position="66"/>
    </location>
</feature>
<keyword evidence="7 8" id="KW-0472">Membrane</keyword>
<dbReference type="OrthoDB" id="9810952at2"/>
<keyword evidence="6" id="KW-0406">Ion transport</keyword>
<evidence type="ECO:0000256" key="4">
    <source>
        <dbReference type="ARBA" id="ARBA00022692"/>
    </source>
</evidence>
<gene>
    <name evidence="9" type="ORF">E4656_07860</name>
</gene>